<evidence type="ECO:0000313" key="1">
    <source>
        <dbReference type="EMBL" id="QWG01881.1"/>
    </source>
</evidence>
<sequence length="486" mass="52791">MIKNIKKWTLAAAIGLAAVGCTDKFEEINTDPNEPNEVPAGLMTADIIRVTANTMYSTGIGGDMGAVWSQQWSKIQYTDEELYIPRQSAIGSVWDNIYSAVLSNAKVMRNLALAQTTPDFPEGDKQLAGVATVLEVYGFALLTDVYGDVPFSQALLGGTDGVFTPSYDKQVDIYNDMLMKLDEAIAYLNGPGLITPSSDLLYGGDVTKWIKFANSLKVRILMRASDKSSEITNFNAQLQAAANGAFTSIDDEAKLAYLESAPNANPIFESVVQGNRTEYRMGEAFVELLKSLNDDRLTTMAELNDAGEYMGKPPVAENTVLYNKATVSGLGEKYLEATASGYFISFAETQFLLAEAAERGFITGGTTVAEEYYNAGVAASFTENEVSLALPAYMAQSTVAYGAGNKIEKIHTQKYIALFSQGIEAWTEQRRTGIPALSPAVNGAVTEIPSRYFYPATEQSLNGTSYQAAVSQQGDDELTTKIWWNK</sequence>
<dbReference type="InterPro" id="IPR011990">
    <property type="entry name" value="TPR-like_helical_dom_sf"/>
</dbReference>
<dbReference type="KEGG" id="fya:KMW28_19965"/>
<dbReference type="Proteomes" id="UP000678679">
    <property type="component" value="Chromosome 1"/>
</dbReference>
<accession>A0AAX1N3I6</accession>
<dbReference type="EMBL" id="CP076132">
    <property type="protein sequence ID" value="QWG01881.1"/>
    <property type="molecule type" value="Genomic_DNA"/>
</dbReference>
<dbReference type="Gene3D" id="1.25.40.390">
    <property type="match status" value="1"/>
</dbReference>
<keyword evidence="1" id="KW-0449">Lipoprotein</keyword>
<dbReference type="AlphaFoldDB" id="A0AAX1N3I6"/>
<dbReference type="PROSITE" id="PS51257">
    <property type="entry name" value="PROKAR_LIPOPROTEIN"/>
    <property type="match status" value="1"/>
</dbReference>
<dbReference type="InterPro" id="IPR041662">
    <property type="entry name" value="SusD-like_2"/>
</dbReference>
<reference evidence="1 2" key="1">
    <citation type="submission" date="2021-05" db="EMBL/GenBank/DDBJ databases">
        <title>Comparative genomic studies on the polysaccharide-degrading batcterial strains of the Flammeovirga genus.</title>
        <authorList>
            <person name="Zewei F."/>
            <person name="Zheng Z."/>
            <person name="Yu L."/>
            <person name="Ruyue G."/>
            <person name="Yanhong M."/>
            <person name="Yuanyuan C."/>
            <person name="Jingyan G."/>
            <person name="Wenjun H."/>
        </authorList>
    </citation>
    <scope>NUCLEOTIDE SEQUENCE [LARGE SCALE GENOMIC DNA]</scope>
    <source>
        <strain evidence="1 2">NBRC:100898</strain>
    </source>
</reference>
<protein>
    <submittedName>
        <fullName evidence="1">SusD/RagB family nutrient-binding outer membrane lipoprotein</fullName>
    </submittedName>
</protein>
<organism evidence="1 2">
    <name type="scientific">Flammeovirga yaeyamensis</name>
    <dbReference type="NCBI Taxonomy" id="367791"/>
    <lineage>
        <taxon>Bacteria</taxon>
        <taxon>Pseudomonadati</taxon>
        <taxon>Bacteroidota</taxon>
        <taxon>Cytophagia</taxon>
        <taxon>Cytophagales</taxon>
        <taxon>Flammeovirgaceae</taxon>
        <taxon>Flammeovirga</taxon>
    </lineage>
</organism>
<proteinExistence type="predicted"/>
<evidence type="ECO:0000313" key="2">
    <source>
        <dbReference type="Proteomes" id="UP000678679"/>
    </source>
</evidence>
<dbReference type="Pfam" id="PF12771">
    <property type="entry name" value="SusD-like_2"/>
    <property type="match status" value="1"/>
</dbReference>
<keyword evidence="2" id="KW-1185">Reference proteome</keyword>
<dbReference type="RefSeq" id="WP_169666310.1">
    <property type="nucleotide sequence ID" value="NZ_CP076132.1"/>
</dbReference>
<gene>
    <name evidence="1" type="ORF">KMW28_19965</name>
</gene>
<name>A0AAX1N3I6_9BACT</name>
<dbReference type="SUPFAM" id="SSF48452">
    <property type="entry name" value="TPR-like"/>
    <property type="match status" value="1"/>
</dbReference>